<dbReference type="AlphaFoldDB" id="L0A0W4"/>
<dbReference type="EMBL" id="CP003382">
    <property type="protein sequence ID" value="AFZ67538.1"/>
    <property type="molecule type" value="Genomic_DNA"/>
</dbReference>
<dbReference type="Proteomes" id="UP000010467">
    <property type="component" value="Chromosome"/>
</dbReference>
<dbReference type="KEGG" id="dpd:Deipe_2042"/>
<dbReference type="STRING" id="937777.Deipe_2042"/>
<organism evidence="1 2">
    <name type="scientific">Deinococcus peraridilitoris (strain DSM 19664 / LMG 22246 / CIP 109416 / KR-200)</name>
    <dbReference type="NCBI Taxonomy" id="937777"/>
    <lineage>
        <taxon>Bacteria</taxon>
        <taxon>Thermotogati</taxon>
        <taxon>Deinococcota</taxon>
        <taxon>Deinococci</taxon>
        <taxon>Deinococcales</taxon>
        <taxon>Deinococcaceae</taxon>
        <taxon>Deinococcus</taxon>
    </lineage>
</organism>
<keyword evidence="2" id="KW-1185">Reference proteome</keyword>
<protein>
    <submittedName>
        <fullName evidence="1">Uncharacterized protein</fullName>
    </submittedName>
</protein>
<dbReference type="HOGENOM" id="CLU_2117000_0_0_0"/>
<gene>
    <name evidence="1" type="ordered locus">Deipe_2042</name>
</gene>
<evidence type="ECO:0000313" key="1">
    <source>
        <dbReference type="EMBL" id="AFZ67538.1"/>
    </source>
</evidence>
<proteinExistence type="predicted"/>
<reference evidence="2" key="1">
    <citation type="submission" date="2012-03" db="EMBL/GenBank/DDBJ databases">
        <title>Complete sequence of chromosome of Deinococcus peraridilitoris DSM 19664.</title>
        <authorList>
            <person name="Lucas S."/>
            <person name="Copeland A."/>
            <person name="Lapidus A."/>
            <person name="Glavina del Rio T."/>
            <person name="Dalin E."/>
            <person name="Tice H."/>
            <person name="Bruce D."/>
            <person name="Goodwin L."/>
            <person name="Pitluck S."/>
            <person name="Peters L."/>
            <person name="Mikhailova N."/>
            <person name="Lu M."/>
            <person name="Kyrpides N."/>
            <person name="Mavromatis K."/>
            <person name="Ivanova N."/>
            <person name="Brettin T."/>
            <person name="Detter J.C."/>
            <person name="Han C."/>
            <person name="Larimer F."/>
            <person name="Land M."/>
            <person name="Hauser L."/>
            <person name="Markowitz V."/>
            <person name="Cheng J.-F."/>
            <person name="Hugenholtz P."/>
            <person name="Woyke T."/>
            <person name="Wu D."/>
            <person name="Pukall R."/>
            <person name="Steenblock K."/>
            <person name="Brambilla E."/>
            <person name="Klenk H.-P."/>
            <person name="Eisen J.A."/>
        </authorList>
    </citation>
    <scope>NUCLEOTIDE SEQUENCE [LARGE SCALE GENOMIC DNA]</scope>
    <source>
        <strain evidence="2">DSM 19664 / LMG 22246 / CIP 109416 / KR-200</strain>
    </source>
</reference>
<evidence type="ECO:0000313" key="2">
    <source>
        <dbReference type="Proteomes" id="UP000010467"/>
    </source>
</evidence>
<name>L0A0W4_DEIPD</name>
<sequence>MTRRTQIPVPEGSKALNVRFESKPDLPITFTNAVNVNVAGSMVYFDFGVIDSFRVGDLLQSGKKELTVTIPVIFRAAMPIDDMRQLHARLTLQMQRLGIPPLEPSEIEDPHAEK</sequence>
<accession>L0A0W4</accession>
<dbReference type="RefSeq" id="WP_015235843.1">
    <property type="nucleotide sequence ID" value="NC_019793.1"/>
</dbReference>